<dbReference type="AlphaFoldDB" id="A0A6J6QXC2"/>
<dbReference type="PANTHER" id="PTHR42695">
    <property type="entry name" value="GLUTAMINE AMIDOTRANSFERASE YLR126C-RELATED"/>
    <property type="match status" value="1"/>
</dbReference>
<evidence type="ECO:0000313" key="2">
    <source>
        <dbReference type="EMBL" id="CAB4715406.1"/>
    </source>
</evidence>
<dbReference type="PANTHER" id="PTHR42695:SF5">
    <property type="entry name" value="GLUTAMINE AMIDOTRANSFERASE YLR126C-RELATED"/>
    <property type="match status" value="1"/>
</dbReference>
<feature type="domain" description="Glutamine amidotransferase" evidence="1">
    <location>
        <begin position="41"/>
        <end position="170"/>
    </location>
</feature>
<dbReference type="SUPFAM" id="SSF52317">
    <property type="entry name" value="Class I glutamine amidotransferase-like"/>
    <property type="match status" value="1"/>
</dbReference>
<name>A0A6J6QXC2_9ZZZZ</name>
<gene>
    <name evidence="2" type="ORF">UFOPK2625_01238</name>
</gene>
<dbReference type="EMBL" id="CAEZXZ010000216">
    <property type="protein sequence ID" value="CAB4715406.1"/>
    <property type="molecule type" value="Genomic_DNA"/>
</dbReference>
<dbReference type="PROSITE" id="PS51273">
    <property type="entry name" value="GATASE_TYPE_1"/>
    <property type="match status" value="1"/>
</dbReference>
<protein>
    <submittedName>
        <fullName evidence="2">Unannotated protein</fullName>
    </submittedName>
</protein>
<reference evidence="2" key="1">
    <citation type="submission" date="2020-05" db="EMBL/GenBank/DDBJ databases">
        <authorList>
            <person name="Chiriac C."/>
            <person name="Salcher M."/>
            <person name="Ghai R."/>
            <person name="Kavagutti S V."/>
        </authorList>
    </citation>
    <scope>NUCLEOTIDE SEQUENCE</scope>
</reference>
<dbReference type="Gene3D" id="3.40.50.880">
    <property type="match status" value="1"/>
</dbReference>
<accession>A0A6J6QXC2</accession>
<sequence>MATAIVLSHSDIANELGHLEPWLNRNDFKVTRSHRELGGPLPQGDLLIVMGSPTSVAAGHLQPPAAAEIAMVADWVGQGRPYLGICFGAQVLARALGGTVQRMPETFRGYNEVDTTESQTKVFAGPWVIWHDDVITAPPGCQIIGTYQHGDLIFRKGSAWGLQPHIEVTAEILERMAIALGAPEHDWQPLTTALAADAQANSSRTALLLDTFLADT</sequence>
<dbReference type="Pfam" id="PF00117">
    <property type="entry name" value="GATase"/>
    <property type="match status" value="1"/>
</dbReference>
<organism evidence="2">
    <name type="scientific">freshwater metagenome</name>
    <dbReference type="NCBI Taxonomy" id="449393"/>
    <lineage>
        <taxon>unclassified sequences</taxon>
        <taxon>metagenomes</taxon>
        <taxon>ecological metagenomes</taxon>
    </lineage>
</organism>
<dbReference type="InterPro" id="IPR029062">
    <property type="entry name" value="Class_I_gatase-like"/>
</dbReference>
<dbReference type="GO" id="GO:0005829">
    <property type="term" value="C:cytosol"/>
    <property type="evidence" value="ECO:0007669"/>
    <property type="project" value="TreeGrafter"/>
</dbReference>
<dbReference type="InterPro" id="IPR017926">
    <property type="entry name" value="GATASE"/>
</dbReference>
<dbReference type="InterPro" id="IPR044992">
    <property type="entry name" value="ChyE-like"/>
</dbReference>
<evidence type="ECO:0000259" key="1">
    <source>
        <dbReference type="Pfam" id="PF00117"/>
    </source>
</evidence>
<proteinExistence type="predicted"/>